<accession>A0AA35QVM4</accession>
<evidence type="ECO:0000256" key="4">
    <source>
        <dbReference type="ARBA" id="ARBA00023163"/>
    </source>
</evidence>
<feature type="compositionally biased region" description="Basic residues" evidence="7">
    <location>
        <begin position="220"/>
        <end position="232"/>
    </location>
</feature>
<dbReference type="GO" id="GO:0016592">
    <property type="term" value="C:mediator complex"/>
    <property type="evidence" value="ECO:0007669"/>
    <property type="project" value="InterPro"/>
</dbReference>
<organism evidence="8 9">
    <name type="scientific">Geodia barretti</name>
    <name type="common">Barrett's horny sponge</name>
    <dbReference type="NCBI Taxonomy" id="519541"/>
    <lineage>
        <taxon>Eukaryota</taxon>
        <taxon>Metazoa</taxon>
        <taxon>Porifera</taxon>
        <taxon>Demospongiae</taxon>
        <taxon>Heteroscleromorpha</taxon>
        <taxon>Tetractinellida</taxon>
        <taxon>Astrophorina</taxon>
        <taxon>Geodiidae</taxon>
        <taxon>Geodia</taxon>
    </lineage>
</organism>
<keyword evidence="4 6" id="KW-0804">Transcription</keyword>
<evidence type="ECO:0000256" key="1">
    <source>
        <dbReference type="ARBA" id="ARBA00004123"/>
    </source>
</evidence>
<evidence type="ECO:0000256" key="5">
    <source>
        <dbReference type="ARBA" id="ARBA00023242"/>
    </source>
</evidence>
<evidence type="ECO:0000256" key="6">
    <source>
        <dbReference type="RuleBase" id="RU364151"/>
    </source>
</evidence>
<feature type="compositionally biased region" description="Pro residues" evidence="7">
    <location>
        <begin position="370"/>
        <end position="386"/>
    </location>
</feature>
<evidence type="ECO:0000256" key="2">
    <source>
        <dbReference type="ARBA" id="ARBA00009259"/>
    </source>
</evidence>
<comment type="caution">
    <text evidence="8">The sequence shown here is derived from an EMBL/GenBank/DDBJ whole genome shotgun (WGS) entry which is preliminary data.</text>
</comment>
<keyword evidence="6" id="KW-0010">Activator</keyword>
<dbReference type="AlphaFoldDB" id="A0AA35QVM4"/>
<evidence type="ECO:0000256" key="7">
    <source>
        <dbReference type="SAM" id="MobiDB-lite"/>
    </source>
</evidence>
<proteinExistence type="inferred from homology"/>
<evidence type="ECO:0000313" key="9">
    <source>
        <dbReference type="Proteomes" id="UP001174909"/>
    </source>
</evidence>
<dbReference type="InterPro" id="IPR019403">
    <property type="entry name" value="Mediator_Med19_met"/>
</dbReference>
<comment type="subcellular location">
    <subcellularLocation>
        <location evidence="1 6">Nucleus</location>
    </subcellularLocation>
</comment>
<dbReference type="Pfam" id="PF10278">
    <property type="entry name" value="Med19"/>
    <property type="match status" value="1"/>
</dbReference>
<dbReference type="GO" id="GO:0045944">
    <property type="term" value="P:positive regulation of transcription by RNA polymerase II"/>
    <property type="evidence" value="ECO:0007669"/>
    <property type="project" value="TreeGrafter"/>
</dbReference>
<feature type="compositionally biased region" description="Basic residues" evidence="7">
    <location>
        <begin position="337"/>
        <end position="360"/>
    </location>
</feature>
<name>A0AA35QVM4_GEOBA</name>
<dbReference type="EMBL" id="CASHTH010000173">
    <property type="protein sequence ID" value="CAI7993069.1"/>
    <property type="molecule type" value="Genomic_DNA"/>
</dbReference>
<keyword evidence="5 6" id="KW-0539">Nucleus</keyword>
<dbReference type="PANTHER" id="PTHR22536">
    <property type="entry name" value="LUNG CANCER METASTASIS-RELATED LCMR1 PROTEIN"/>
    <property type="match status" value="1"/>
</dbReference>
<protein>
    <recommendedName>
        <fullName evidence="6">Mediator of RNA polymerase II transcription subunit 19</fullName>
    </recommendedName>
    <alternativeName>
        <fullName evidence="6">Mediator complex subunit 19</fullName>
    </alternativeName>
</protein>
<keyword evidence="9" id="KW-1185">Reference proteome</keyword>
<sequence length="396" mass="42198">MDPQQNMHFISLIPGMAPSRTNQPTPLPPGIGTSLSPMMIPLATSDTVVMSSFSQPPQTISLIQSMAPGGPRPRSTQVILPQGLAPPHDVIAVSAPAPVQPRVPPVHLYKCSTGGASEVSREASERSKEKASLDQLQKAYTELNSRKIKDPLSSFLPDIPGEFDSAEPPGTTLLDLVENKPIGGKEFHGLSGQALLGFRLLPGPLPEQFRIDPPSMTGHTKSRKKKKHKHKNIDRSEDKSDTSHTPPKSFKLPPDAYSFIRHESHMSTFMMQGSETVLHSGGGGAGMVGGGGGMVAGGGLVAGGGVSAGQILQQQPVYASQGGTHLVGGGLQVLGDKKKKKKRDRDEKKKKKDKKKRKHHPPPDGTGHPSHPPLPHTHVTPPPPSTNAPHFPHPHS</sequence>
<dbReference type="Proteomes" id="UP001174909">
    <property type="component" value="Unassembled WGS sequence"/>
</dbReference>
<comment type="similarity">
    <text evidence="2 6">Belongs to the Mediator complex subunit 19 family.</text>
</comment>
<keyword evidence="3 6" id="KW-0805">Transcription regulation</keyword>
<dbReference type="GO" id="GO:0003712">
    <property type="term" value="F:transcription coregulator activity"/>
    <property type="evidence" value="ECO:0007669"/>
    <property type="project" value="InterPro"/>
</dbReference>
<feature type="region of interest" description="Disordered" evidence="7">
    <location>
        <begin position="207"/>
        <end position="254"/>
    </location>
</feature>
<evidence type="ECO:0000313" key="8">
    <source>
        <dbReference type="EMBL" id="CAI7993069.1"/>
    </source>
</evidence>
<dbReference type="PANTHER" id="PTHR22536:SF1">
    <property type="entry name" value="MEDIATOR OF RNA POLYMERASE II TRANSCRIPTION SUBUNIT 19"/>
    <property type="match status" value="1"/>
</dbReference>
<feature type="compositionally biased region" description="Basic and acidic residues" evidence="7">
    <location>
        <begin position="233"/>
        <end position="242"/>
    </location>
</feature>
<comment type="subunit">
    <text evidence="6">Component of the Mediator complex.</text>
</comment>
<evidence type="ECO:0000256" key="3">
    <source>
        <dbReference type="ARBA" id="ARBA00023015"/>
    </source>
</evidence>
<feature type="region of interest" description="Disordered" evidence="7">
    <location>
        <begin position="323"/>
        <end position="396"/>
    </location>
</feature>
<reference evidence="8" key="1">
    <citation type="submission" date="2023-03" db="EMBL/GenBank/DDBJ databases">
        <authorList>
            <person name="Steffen K."/>
            <person name="Cardenas P."/>
        </authorList>
    </citation>
    <scope>NUCLEOTIDE SEQUENCE</scope>
</reference>
<gene>
    <name evidence="6" type="primary">MED19</name>
    <name evidence="8" type="ORF">GBAR_LOCUS1179</name>
</gene>
<comment type="function">
    <text evidence="6">Component of the Mediator complex, a coactivator involved in the regulated transcription of nearly all RNA polymerase II-dependent genes. Mediator functions as a bridge to convey information from gene-specific regulatory proteins to the basal RNA polymerase II transcription machinery. Mediator is recruited to promoters by direct interactions with regulatory proteins and serves as a scaffold for the assembly of a functional preinitiation complex with RNA polymerase II and the general transcription factors.</text>
</comment>